<feature type="compositionally biased region" description="Acidic residues" evidence="1">
    <location>
        <begin position="481"/>
        <end position="494"/>
    </location>
</feature>
<feature type="compositionally biased region" description="Basic residues" evidence="1">
    <location>
        <begin position="85"/>
        <end position="95"/>
    </location>
</feature>
<feature type="domain" description="R3H" evidence="3">
    <location>
        <begin position="756"/>
        <end position="820"/>
    </location>
</feature>
<feature type="compositionally biased region" description="Basic residues" evidence="1">
    <location>
        <begin position="419"/>
        <end position="436"/>
    </location>
</feature>
<evidence type="ECO:0000259" key="2">
    <source>
        <dbReference type="PROSITE" id="PS50174"/>
    </source>
</evidence>
<gene>
    <name evidence="4" type="ORF">ARMGADRAFT_1076625</name>
</gene>
<feature type="compositionally biased region" description="Polar residues" evidence="1">
    <location>
        <begin position="239"/>
        <end position="248"/>
    </location>
</feature>
<dbReference type="Proteomes" id="UP000217790">
    <property type="component" value="Unassembled WGS sequence"/>
</dbReference>
<feature type="domain" description="G-patch" evidence="2">
    <location>
        <begin position="876"/>
        <end position="920"/>
    </location>
</feature>
<dbReference type="InterPro" id="IPR001374">
    <property type="entry name" value="R3H_dom"/>
</dbReference>
<evidence type="ECO:0000313" key="4">
    <source>
        <dbReference type="EMBL" id="PBK96462.1"/>
    </source>
</evidence>
<dbReference type="AlphaFoldDB" id="A0A2H3DYD2"/>
<feature type="region of interest" description="Disordered" evidence="1">
    <location>
        <begin position="276"/>
        <end position="305"/>
    </location>
</feature>
<protein>
    <recommendedName>
        <fullName evidence="6">Protein SQS1</fullName>
    </recommendedName>
</protein>
<dbReference type="EMBL" id="KZ293650">
    <property type="protein sequence ID" value="PBK96462.1"/>
    <property type="molecule type" value="Genomic_DNA"/>
</dbReference>
<dbReference type="GO" id="GO:0003676">
    <property type="term" value="F:nucleic acid binding"/>
    <property type="evidence" value="ECO:0007669"/>
    <property type="project" value="UniProtKB-UniRule"/>
</dbReference>
<dbReference type="PROSITE" id="PS50174">
    <property type="entry name" value="G_PATCH"/>
    <property type="match status" value="1"/>
</dbReference>
<feature type="region of interest" description="Disordered" evidence="1">
    <location>
        <begin position="519"/>
        <end position="633"/>
    </location>
</feature>
<name>A0A2H3DYD2_ARMGA</name>
<feature type="compositionally biased region" description="Basic and acidic residues" evidence="1">
    <location>
        <begin position="466"/>
        <end position="480"/>
    </location>
</feature>
<dbReference type="InterPro" id="IPR036867">
    <property type="entry name" value="R3H_dom_sf"/>
</dbReference>
<dbReference type="SUPFAM" id="SSF82708">
    <property type="entry name" value="R3H domain"/>
    <property type="match status" value="1"/>
</dbReference>
<dbReference type="OMA" id="AMSVQMT"/>
<dbReference type="OrthoDB" id="21470at2759"/>
<proteinExistence type="predicted"/>
<evidence type="ECO:0000256" key="1">
    <source>
        <dbReference type="SAM" id="MobiDB-lite"/>
    </source>
</evidence>
<reference evidence="5" key="1">
    <citation type="journal article" date="2017" name="Nat. Ecol. Evol.">
        <title>Genome expansion and lineage-specific genetic innovations in the forest pathogenic fungi Armillaria.</title>
        <authorList>
            <person name="Sipos G."/>
            <person name="Prasanna A.N."/>
            <person name="Walter M.C."/>
            <person name="O'Connor E."/>
            <person name="Balint B."/>
            <person name="Krizsan K."/>
            <person name="Kiss B."/>
            <person name="Hess J."/>
            <person name="Varga T."/>
            <person name="Slot J."/>
            <person name="Riley R."/>
            <person name="Boka B."/>
            <person name="Rigling D."/>
            <person name="Barry K."/>
            <person name="Lee J."/>
            <person name="Mihaltcheva S."/>
            <person name="LaButti K."/>
            <person name="Lipzen A."/>
            <person name="Waldron R."/>
            <person name="Moloney N.M."/>
            <person name="Sperisen C."/>
            <person name="Kredics L."/>
            <person name="Vagvoelgyi C."/>
            <person name="Patrignani A."/>
            <person name="Fitzpatrick D."/>
            <person name="Nagy I."/>
            <person name="Doyle S."/>
            <person name="Anderson J.B."/>
            <person name="Grigoriev I.V."/>
            <person name="Gueldener U."/>
            <person name="Muensterkoetter M."/>
            <person name="Nagy L.G."/>
        </authorList>
    </citation>
    <scope>NUCLEOTIDE SEQUENCE [LARGE SCALE GENOMIC DNA]</scope>
    <source>
        <strain evidence="5">Ar21-2</strain>
    </source>
</reference>
<dbReference type="PANTHER" id="PTHR14195">
    <property type="entry name" value="G PATCH DOMAIN CONTAINING PROTEIN 2"/>
    <property type="match status" value="1"/>
</dbReference>
<dbReference type="Pfam" id="PF01585">
    <property type="entry name" value="G-patch"/>
    <property type="match status" value="1"/>
</dbReference>
<sequence length="920" mass="100835">MAPEEPEGKDRRTIVAEEEVVAVAVAVVEADFTLQQKQISLYRYGENTIPGGYHTPQGQARGGIGSPPANYDSYPASSSRYSSPRGKRGRGRGSRGRGGGDGPLSKLLYEDRPYLRPIKFVPSENTRILFQEQEEILKPVVEEVGDEEESHVPTAERVARVFSGVSKPPALRDGLDDHDESLEEIDFNDLSAFQQKVDMEAASMTQLNRAEQVDVEEKFTGAFFDTVALKEVAIPEPQNDVTQDNTAESAPADDGTTVSMTSSITVHTTTEVVATAETPPLAEEPTPEVQPTSTESTGTLPKVQLCSTPMEEDIVVLSTAVTETVIASPSLQAVDDREPVDTQDEEPSLYFVDTTPSPTPIVASTSTSLVIPLGAIPEDEDDVIVYEGPHPRSGVATPISKPAAPALPLPAFSPSPQKIARRPHPAHSKTKSKLKERRQAEWARKRRGSGSFAALGANVAEAQLYEGKDPRQDERRRGDSDVDWGDEADNEVDEVASGVDGMDLDPELELDVEVLKRFANGLDENFKTMDDINDEERIRKEDEEDGSSESESENDDDEDEESVRRAIEEEEAMMSGDSDAEEDLSPNSSFQRRLQRMREGSNSKVAGKSRQADGDADSSDDEDDFSRNKTWAEKDDDFIAHIHDILDENESILTGRERQKKKEVFSAIHNGSFEDPAWMAQARRKKDKYKDLSPELREQWEKDRQKKAEYKRERELSRLTQAADPLAAKKGGKKGRKAMLAAAASDPTITVIPNRIIDVTTLVQQIRRFIANIDGPQSMSLPPADNKTRKNVHELAAAFNLKSVSKGQGDARYTTLTKTTKTGIGINEAMISRIMRRGGNFGGGEFVNKKGKGKGNLVPRHKEGDEVGKEAPRIGESNIGFRMLASMGWSEGDHIGISGGLKDPVAAVIKTTKLGLGATK</sequence>
<feature type="compositionally biased region" description="Acidic residues" evidence="1">
    <location>
        <begin position="614"/>
        <end position="624"/>
    </location>
</feature>
<dbReference type="SMART" id="SM00443">
    <property type="entry name" value="G_patch"/>
    <property type="match status" value="1"/>
</dbReference>
<evidence type="ECO:0008006" key="6">
    <source>
        <dbReference type="Google" id="ProtNLM"/>
    </source>
</evidence>
<feature type="compositionally biased region" description="Acidic residues" evidence="1">
    <location>
        <begin position="568"/>
        <end position="584"/>
    </location>
</feature>
<dbReference type="InterPro" id="IPR051189">
    <property type="entry name" value="Splicing_assoc_domain"/>
</dbReference>
<dbReference type="STRING" id="47427.A0A2H3DYD2"/>
<keyword evidence="5" id="KW-1185">Reference proteome</keyword>
<feature type="compositionally biased region" description="Basic and acidic residues" evidence="1">
    <location>
        <begin position="524"/>
        <end position="541"/>
    </location>
</feature>
<feature type="compositionally biased region" description="Polar residues" evidence="1">
    <location>
        <begin position="289"/>
        <end position="299"/>
    </location>
</feature>
<feature type="region of interest" description="Disordered" evidence="1">
    <location>
        <begin position="395"/>
        <end position="504"/>
    </location>
</feature>
<feature type="compositionally biased region" description="Acidic residues" evidence="1">
    <location>
        <begin position="542"/>
        <end position="561"/>
    </location>
</feature>
<dbReference type="InParanoid" id="A0A2H3DYD2"/>
<dbReference type="PROSITE" id="PS51061">
    <property type="entry name" value="R3H"/>
    <property type="match status" value="1"/>
</dbReference>
<dbReference type="InterPro" id="IPR000467">
    <property type="entry name" value="G_patch_dom"/>
</dbReference>
<organism evidence="4 5">
    <name type="scientific">Armillaria gallica</name>
    <name type="common">Bulbous honey fungus</name>
    <name type="synonym">Armillaria bulbosa</name>
    <dbReference type="NCBI Taxonomy" id="47427"/>
    <lineage>
        <taxon>Eukaryota</taxon>
        <taxon>Fungi</taxon>
        <taxon>Dikarya</taxon>
        <taxon>Basidiomycota</taxon>
        <taxon>Agaricomycotina</taxon>
        <taxon>Agaricomycetes</taxon>
        <taxon>Agaricomycetidae</taxon>
        <taxon>Agaricales</taxon>
        <taxon>Marasmiineae</taxon>
        <taxon>Physalacriaceae</taxon>
        <taxon>Armillaria</taxon>
    </lineage>
</organism>
<feature type="region of interest" description="Disordered" evidence="1">
    <location>
        <begin position="235"/>
        <end position="259"/>
    </location>
</feature>
<evidence type="ECO:0000259" key="3">
    <source>
        <dbReference type="PROSITE" id="PS51061"/>
    </source>
</evidence>
<evidence type="ECO:0000313" key="5">
    <source>
        <dbReference type="Proteomes" id="UP000217790"/>
    </source>
</evidence>
<dbReference type="Pfam" id="PF01424">
    <property type="entry name" value="R3H"/>
    <property type="match status" value="1"/>
</dbReference>
<dbReference type="Gene3D" id="3.30.1370.50">
    <property type="entry name" value="R3H-like domain"/>
    <property type="match status" value="1"/>
</dbReference>
<feature type="region of interest" description="Disordered" evidence="1">
    <location>
        <begin position="46"/>
        <end position="106"/>
    </location>
</feature>
<accession>A0A2H3DYD2</accession>